<sequence>MKSHPRNVPIKGDPFIPSRFIFGDAVEEKGLEPYEYVIHTQEPVFVCRLVGMDLTPFDGRDQDGFRSVVLYDESHHLTHYVTNSGFRLFDFNFWGEIPTAAQLQKICDEAMQVYQRLQKAYIDREVAPKERDFRLVPTEPLPPAERQARIAELVALSRDAVQNPVKRIQLAALVQQALSGGDQAVFTESQLALQTEPPARKLLLDCAHDTIAFPEVMRPDGNVASYELWAFPVVFSRAQGGVWWHFPLLEQVEPQLAEALTLAPETILWMSPTIFTVDSLAERSCQSLVHLAPTMDAGCDLALHDVAASRASFEAASTVNEPQLVLAWLPFIVERGKLPLAQVRRHAREALDATMPLVQQALSAEMVYGEAELFMPLPWWEALAAGTAAYNRKRFALTMAVLSGSELPDGLHAEAEYQPEHQAYDVRLLGGSQQLLAHTPWLLTPDLSPDRSLVWQDLQSCLQQAGIPVTEHAPKLH</sequence>
<dbReference type="Proteomes" id="UP000279384">
    <property type="component" value="Unassembled WGS sequence"/>
</dbReference>
<gene>
    <name evidence="1" type="ORF">C8E02_0257</name>
</gene>
<dbReference type="AlphaFoldDB" id="A0A495BPC0"/>
<dbReference type="CDD" id="cd22214">
    <property type="entry name" value="AcrIIC2"/>
    <property type="match status" value="1"/>
</dbReference>
<evidence type="ECO:0000313" key="1">
    <source>
        <dbReference type="EMBL" id="RKQ62201.1"/>
    </source>
</evidence>
<dbReference type="EMBL" id="RBID01000002">
    <property type="protein sequence ID" value="RKQ62201.1"/>
    <property type="molecule type" value="Genomic_DNA"/>
</dbReference>
<name>A0A495BPC0_VOGIN</name>
<accession>A0A495BPC0</accession>
<dbReference type="RefSeq" id="WP_120809353.1">
    <property type="nucleotide sequence ID" value="NZ_RBID01000002.1"/>
</dbReference>
<comment type="caution">
    <text evidence="1">The sequence shown here is derived from an EMBL/GenBank/DDBJ whole genome shotgun (WGS) entry which is preliminary data.</text>
</comment>
<proteinExistence type="predicted"/>
<protein>
    <submittedName>
        <fullName evidence="1">Uncharacterized protein</fullName>
    </submittedName>
</protein>
<evidence type="ECO:0000313" key="2">
    <source>
        <dbReference type="Proteomes" id="UP000279384"/>
    </source>
</evidence>
<reference evidence="1 2" key="1">
    <citation type="submission" date="2018-10" db="EMBL/GenBank/DDBJ databases">
        <title>Genomic Encyclopedia of Type Strains, Phase IV (KMG-IV): sequencing the most valuable type-strain genomes for metagenomic binning, comparative biology and taxonomic classification.</title>
        <authorList>
            <person name="Goeker M."/>
        </authorList>
    </citation>
    <scope>NUCLEOTIDE SEQUENCE [LARGE SCALE GENOMIC DNA]</scope>
    <source>
        <strain evidence="1 2">DSM 3303</strain>
    </source>
</reference>
<organism evidence="1 2">
    <name type="scientific">Vogesella indigofera</name>
    <name type="common">Pseudomonas indigofera</name>
    <dbReference type="NCBI Taxonomy" id="45465"/>
    <lineage>
        <taxon>Bacteria</taxon>
        <taxon>Pseudomonadati</taxon>
        <taxon>Pseudomonadota</taxon>
        <taxon>Betaproteobacteria</taxon>
        <taxon>Neisseriales</taxon>
        <taxon>Chromobacteriaceae</taxon>
        <taxon>Vogesella</taxon>
    </lineage>
</organism>